<keyword evidence="2" id="KW-1185">Reference proteome</keyword>
<sequence>MNQPMNQPMNQAFGGQPPNNVHLNPSSENSIRLYENIYEGQP</sequence>
<evidence type="ECO:0000313" key="2">
    <source>
        <dbReference type="Proteomes" id="UP000789920"/>
    </source>
</evidence>
<evidence type="ECO:0000313" key="1">
    <source>
        <dbReference type="EMBL" id="CAG8798866.1"/>
    </source>
</evidence>
<comment type="caution">
    <text evidence="1">The sequence shown here is derived from an EMBL/GenBank/DDBJ whole genome shotgun (WGS) entry which is preliminary data.</text>
</comment>
<accession>A0ACA9RLW4</accession>
<gene>
    <name evidence="1" type="ORF">RPERSI_LOCUS20598</name>
</gene>
<protein>
    <submittedName>
        <fullName evidence="1">16781_t:CDS:1</fullName>
    </submittedName>
</protein>
<reference evidence="1" key="1">
    <citation type="submission" date="2021-06" db="EMBL/GenBank/DDBJ databases">
        <authorList>
            <person name="Kallberg Y."/>
            <person name="Tangrot J."/>
            <person name="Rosling A."/>
        </authorList>
    </citation>
    <scope>NUCLEOTIDE SEQUENCE</scope>
    <source>
        <strain evidence="1">MA461A</strain>
    </source>
</reference>
<dbReference type="EMBL" id="CAJVQC010058608">
    <property type="protein sequence ID" value="CAG8798866.1"/>
    <property type="molecule type" value="Genomic_DNA"/>
</dbReference>
<proteinExistence type="predicted"/>
<organism evidence="1 2">
    <name type="scientific">Racocetra persica</name>
    <dbReference type="NCBI Taxonomy" id="160502"/>
    <lineage>
        <taxon>Eukaryota</taxon>
        <taxon>Fungi</taxon>
        <taxon>Fungi incertae sedis</taxon>
        <taxon>Mucoromycota</taxon>
        <taxon>Glomeromycotina</taxon>
        <taxon>Glomeromycetes</taxon>
        <taxon>Diversisporales</taxon>
        <taxon>Gigasporaceae</taxon>
        <taxon>Racocetra</taxon>
    </lineage>
</organism>
<name>A0ACA9RLW4_9GLOM</name>
<dbReference type="Proteomes" id="UP000789920">
    <property type="component" value="Unassembled WGS sequence"/>
</dbReference>
<feature type="non-terminal residue" evidence="1">
    <location>
        <position position="42"/>
    </location>
</feature>